<dbReference type="PROSITE" id="PS50263">
    <property type="entry name" value="CN_HYDROLASE"/>
    <property type="match status" value="1"/>
</dbReference>
<dbReference type="InterPro" id="IPR036526">
    <property type="entry name" value="C-N_Hydrolase_sf"/>
</dbReference>
<dbReference type="Gene3D" id="3.60.110.10">
    <property type="entry name" value="Carbon-nitrogen hydrolase"/>
    <property type="match status" value="1"/>
</dbReference>
<sequence>MAPVYNIALIQFDPKPFAVAENFGTAEKYLREAATKGSDIAILPEFHLTAWDPDHADFLPATRESASYLAKYQQLARELNINIVPGTICEPHPVTPKDGSDVQEELRNMAHFLAAGTGEILNSYQKKNLWHPERPHLTSSGHSPHVAFDTPLKHADGRPVRAGMLICWDLAFPEAFRALIADGAELILIPSFWYLTDAGEEGAALNPDAEKIFLESTTISRAFENTAAIAFCNAGGMSCVAMPIQGALGKIDVGEEKLEIVPVDLDVLRMAEENYKIRMDLQGELWHYGHTLRR</sequence>
<evidence type="ECO:0000259" key="2">
    <source>
        <dbReference type="PROSITE" id="PS50263"/>
    </source>
</evidence>
<dbReference type="GO" id="GO:0016811">
    <property type="term" value="F:hydrolase activity, acting on carbon-nitrogen (but not peptide) bonds, in linear amides"/>
    <property type="evidence" value="ECO:0007669"/>
    <property type="project" value="TreeGrafter"/>
</dbReference>
<keyword evidence="4" id="KW-1185">Reference proteome</keyword>
<gene>
    <name evidence="3" type="ORF">B0T10DRAFT_608079</name>
</gene>
<dbReference type="InterPro" id="IPR050345">
    <property type="entry name" value="Aliph_Amidase/BUP"/>
</dbReference>
<evidence type="ECO:0000313" key="4">
    <source>
        <dbReference type="Proteomes" id="UP000777438"/>
    </source>
</evidence>
<dbReference type="PANTHER" id="PTHR43674">
    <property type="entry name" value="NITRILASE C965.09-RELATED"/>
    <property type="match status" value="1"/>
</dbReference>
<accession>A0A9P8W3Q6</accession>
<organism evidence="3 4">
    <name type="scientific">Thelonectria olida</name>
    <dbReference type="NCBI Taxonomy" id="1576542"/>
    <lineage>
        <taxon>Eukaryota</taxon>
        <taxon>Fungi</taxon>
        <taxon>Dikarya</taxon>
        <taxon>Ascomycota</taxon>
        <taxon>Pezizomycotina</taxon>
        <taxon>Sordariomycetes</taxon>
        <taxon>Hypocreomycetidae</taxon>
        <taxon>Hypocreales</taxon>
        <taxon>Nectriaceae</taxon>
        <taxon>Thelonectria</taxon>
    </lineage>
</organism>
<dbReference type="Pfam" id="PF00795">
    <property type="entry name" value="CN_hydrolase"/>
    <property type="match status" value="1"/>
</dbReference>
<proteinExistence type="predicted"/>
<evidence type="ECO:0000313" key="3">
    <source>
        <dbReference type="EMBL" id="KAH6886416.1"/>
    </source>
</evidence>
<dbReference type="AlphaFoldDB" id="A0A9P8W3Q6"/>
<dbReference type="PANTHER" id="PTHR43674:SF16">
    <property type="entry name" value="CARBON-NITROGEN FAMILY, PUTATIVE (AFU_ORTHOLOGUE AFUA_5G02350)-RELATED"/>
    <property type="match status" value="1"/>
</dbReference>
<keyword evidence="1 3" id="KW-0378">Hydrolase</keyword>
<dbReference type="SUPFAM" id="SSF56317">
    <property type="entry name" value="Carbon-nitrogen hydrolase"/>
    <property type="match status" value="1"/>
</dbReference>
<dbReference type="OrthoDB" id="412018at2759"/>
<dbReference type="InterPro" id="IPR003010">
    <property type="entry name" value="C-N_Hydrolase"/>
</dbReference>
<evidence type="ECO:0000256" key="1">
    <source>
        <dbReference type="ARBA" id="ARBA00022801"/>
    </source>
</evidence>
<dbReference type="CDD" id="cd07197">
    <property type="entry name" value="nitrilase"/>
    <property type="match status" value="1"/>
</dbReference>
<name>A0A9P8W3Q6_9HYPO</name>
<feature type="domain" description="CN hydrolase" evidence="2">
    <location>
        <begin position="5"/>
        <end position="267"/>
    </location>
</feature>
<reference evidence="3 4" key="1">
    <citation type="journal article" date="2021" name="Nat. Commun.">
        <title>Genetic determinants of endophytism in the Arabidopsis root mycobiome.</title>
        <authorList>
            <person name="Mesny F."/>
            <person name="Miyauchi S."/>
            <person name="Thiergart T."/>
            <person name="Pickel B."/>
            <person name="Atanasova L."/>
            <person name="Karlsson M."/>
            <person name="Huettel B."/>
            <person name="Barry K.W."/>
            <person name="Haridas S."/>
            <person name="Chen C."/>
            <person name="Bauer D."/>
            <person name="Andreopoulos W."/>
            <person name="Pangilinan J."/>
            <person name="LaButti K."/>
            <person name="Riley R."/>
            <person name="Lipzen A."/>
            <person name="Clum A."/>
            <person name="Drula E."/>
            <person name="Henrissat B."/>
            <person name="Kohler A."/>
            <person name="Grigoriev I.V."/>
            <person name="Martin F.M."/>
            <person name="Hacquard S."/>
        </authorList>
    </citation>
    <scope>NUCLEOTIDE SEQUENCE [LARGE SCALE GENOMIC DNA]</scope>
    <source>
        <strain evidence="3 4">MPI-CAGE-CH-0241</strain>
    </source>
</reference>
<protein>
    <submittedName>
        <fullName evidence="3">Carbon-nitrogen hydrolase</fullName>
    </submittedName>
</protein>
<comment type="caution">
    <text evidence="3">The sequence shown here is derived from an EMBL/GenBank/DDBJ whole genome shotgun (WGS) entry which is preliminary data.</text>
</comment>
<dbReference type="Proteomes" id="UP000777438">
    <property type="component" value="Unassembled WGS sequence"/>
</dbReference>
<dbReference type="EMBL" id="JAGPYM010000016">
    <property type="protein sequence ID" value="KAH6886416.1"/>
    <property type="molecule type" value="Genomic_DNA"/>
</dbReference>